<keyword evidence="4" id="KW-1185">Reference proteome</keyword>
<dbReference type="EMBL" id="AP025226">
    <property type="protein sequence ID" value="BDB98698.1"/>
    <property type="molecule type" value="Genomic_DNA"/>
</dbReference>
<gene>
    <name evidence="3" type="ORF">SACC_17150</name>
</gene>
<dbReference type="PANTHER" id="PTHR36700:SF1">
    <property type="entry name" value="CRISPR SYSTEM CMR SUBUNIT CMR4"/>
    <property type="match status" value="1"/>
</dbReference>
<evidence type="ECO:0000256" key="1">
    <source>
        <dbReference type="ARBA" id="ARBA00023118"/>
    </source>
</evidence>
<dbReference type="NCBIfam" id="TIGR02580">
    <property type="entry name" value="cas_RAMP_Cmr4"/>
    <property type="match status" value="1"/>
</dbReference>
<feature type="domain" description="CRISPR type III-associated protein" evidence="2">
    <location>
        <begin position="8"/>
        <end position="224"/>
    </location>
</feature>
<dbReference type="AlphaFoldDB" id="A0AAQ4CSB7"/>
<dbReference type="GO" id="GO:0051607">
    <property type="term" value="P:defense response to virus"/>
    <property type="evidence" value="ECO:0007669"/>
    <property type="project" value="UniProtKB-KW"/>
</dbReference>
<evidence type="ECO:0000259" key="2">
    <source>
        <dbReference type="Pfam" id="PF03787"/>
    </source>
</evidence>
<dbReference type="InterPro" id="IPR013410">
    <property type="entry name" value="CRISPR-assoc_RAMP_Cmr4"/>
</dbReference>
<dbReference type="KEGG" id="scas:SACC_17150"/>
<dbReference type="RefSeq" id="WP_229569075.1">
    <property type="nucleotide sequence ID" value="NZ_AP025226.1"/>
</dbReference>
<dbReference type="Proteomes" id="UP001319921">
    <property type="component" value="Chromosome"/>
</dbReference>
<dbReference type="InterPro" id="IPR005537">
    <property type="entry name" value="RAMP_III_fam"/>
</dbReference>
<name>A0AAQ4CSB7_9CREN</name>
<proteinExistence type="predicted"/>
<dbReference type="GeneID" id="68866446"/>
<protein>
    <submittedName>
        <fullName evidence="3">Type III-B CRISPR module RAMP protein Cmr4</fullName>
    </submittedName>
</protein>
<sequence>MDSLFLFIYSLTPVHAGIGRQIDEYVDIPVQRDEFDIPVIWSSSIRGSLGNNFPNLKKLLGIRDNKSFSESEISVLDARLFLIPARTLYGIWIYVTSPHLLTYYSIYNEILNKNSPITINPIPLTTNDKTIIFENDKAYINEILFDKVKVEESLKNLFNLLPEELIKKDLPKTSVFVTDDSVVRDVINRSLIIQYRVKLKENEKSIDEGPWTEEFIPMFTIFVSGIICKSNCEAVKETINGKSIIIGGKESLGKSLVKLYVK</sequence>
<reference evidence="3 4" key="1">
    <citation type="journal article" date="2022" name="Microbiol. Resour. Announc.">
        <title>Complete Genome Sequence of the Hyperthermophilic and Acidophilic Archaeon Saccharolobus caldissimus Strain HS-3T.</title>
        <authorList>
            <person name="Sakai H.D."/>
            <person name="Kurosawa N."/>
        </authorList>
    </citation>
    <scope>NUCLEOTIDE SEQUENCE [LARGE SCALE GENOMIC DNA]</scope>
    <source>
        <strain evidence="3 4">JCM32116</strain>
    </source>
</reference>
<keyword evidence="1" id="KW-0051">Antiviral defense</keyword>
<dbReference type="Pfam" id="PF03787">
    <property type="entry name" value="RAMPs"/>
    <property type="match status" value="1"/>
</dbReference>
<evidence type="ECO:0000313" key="3">
    <source>
        <dbReference type="EMBL" id="BDB98698.1"/>
    </source>
</evidence>
<evidence type="ECO:0000313" key="4">
    <source>
        <dbReference type="Proteomes" id="UP001319921"/>
    </source>
</evidence>
<organism evidence="3 4">
    <name type="scientific">Saccharolobus caldissimus</name>
    <dbReference type="NCBI Taxonomy" id="1702097"/>
    <lineage>
        <taxon>Archaea</taxon>
        <taxon>Thermoproteota</taxon>
        <taxon>Thermoprotei</taxon>
        <taxon>Sulfolobales</taxon>
        <taxon>Sulfolobaceae</taxon>
        <taxon>Saccharolobus</taxon>
    </lineage>
</organism>
<accession>A0AAQ4CSB7</accession>
<dbReference type="PANTHER" id="PTHR36700">
    <property type="entry name" value="CRISPR SYSTEM CMR SUBUNIT CMR4"/>
    <property type="match status" value="1"/>
</dbReference>